<dbReference type="AlphaFoldDB" id="A0AAX6F9P6"/>
<comment type="subcellular location">
    <subcellularLocation>
        <location evidence="1">Cytoplasmic vesicle</location>
        <location evidence="1">Clathrin-coated vesicle</location>
    </subcellularLocation>
    <subcellularLocation>
        <location evidence="2">Golgi apparatus</location>
    </subcellularLocation>
</comment>
<evidence type="ECO:0000256" key="4">
    <source>
        <dbReference type="ARBA" id="ARBA00023329"/>
    </source>
</evidence>
<dbReference type="InterPro" id="IPR011417">
    <property type="entry name" value="ANTH_dom"/>
</dbReference>
<dbReference type="GO" id="GO:0005905">
    <property type="term" value="C:clathrin-coated pit"/>
    <property type="evidence" value="ECO:0007669"/>
    <property type="project" value="TreeGrafter"/>
</dbReference>
<evidence type="ECO:0000259" key="6">
    <source>
        <dbReference type="PROSITE" id="PS50942"/>
    </source>
</evidence>
<feature type="domain" description="ENTH" evidence="6">
    <location>
        <begin position="62"/>
        <end position="200"/>
    </location>
</feature>
<dbReference type="PANTHER" id="PTHR22951:SF76">
    <property type="entry name" value="OS09G0468150 PROTEIN"/>
    <property type="match status" value="1"/>
</dbReference>
<dbReference type="GO" id="GO:0006900">
    <property type="term" value="P:vesicle budding from membrane"/>
    <property type="evidence" value="ECO:0007669"/>
    <property type="project" value="TreeGrafter"/>
</dbReference>
<proteinExistence type="predicted"/>
<evidence type="ECO:0000313" key="8">
    <source>
        <dbReference type="Proteomes" id="UP001140949"/>
    </source>
</evidence>
<keyword evidence="3" id="KW-0333">Golgi apparatus</keyword>
<dbReference type="GO" id="GO:0005794">
    <property type="term" value="C:Golgi apparatus"/>
    <property type="evidence" value="ECO:0007669"/>
    <property type="project" value="UniProtKB-SubCell"/>
</dbReference>
<dbReference type="PANTHER" id="PTHR22951">
    <property type="entry name" value="CLATHRIN ASSEMBLY PROTEIN"/>
    <property type="match status" value="1"/>
</dbReference>
<dbReference type="GO" id="GO:0000149">
    <property type="term" value="F:SNARE binding"/>
    <property type="evidence" value="ECO:0007669"/>
    <property type="project" value="TreeGrafter"/>
</dbReference>
<dbReference type="GO" id="GO:0032050">
    <property type="term" value="F:clathrin heavy chain binding"/>
    <property type="evidence" value="ECO:0007669"/>
    <property type="project" value="TreeGrafter"/>
</dbReference>
<evidence type="ECO:0000256" key="2">
    <source>
        <dbReference type="ARBA" id="ARBA00004555"/>
    </source>
</evidence>
<dbReference type="SUPFAM" id="SSF48464">
    <property type="entry name" value="ENTH/VHS domain"/>
    <property type="match status" value="1"/>
</dbReference>
<accession>A0AAX6F9P6</accession>
<dbReference type="InterPro" id="IPR008942">
    <property type="entry name" value="ENTH_VHS"/>
</dbReference>
<dbReference type="Proteomes" id="UP001140949">
    <property type="component" value="Unassembled WGS sequence"/>
</dbReference>
<dbReference type="Pfam" id="PF07651">
    <property type="entry name" value="ANTH"/>
    <property type="match status" value="1"/>
</dbReference>
<evidence type="ECO:0000313" key="7">
    <source>
        <dbReference type="EMBL" id="KAJ6813180.1"/>
    </source>
</evidence>
<feature type="compositionally biased region" description="Basic residues" evidence="5">
    <location>
        <begin position="42"/>
        <end position="59"/>
    </location>
</feature>
<dbReference type="GO" id="GO:0072583">
    <property type="term" value="P:clathrin-dependent endocytosis"/>
    <property type="evidence" value="ECO:0007669"/>
    <property type="project" value="InterPro"/>
</dbReference>
<dbReference type="GO" id="GO:0030136">
    <property type="term" value="C:clathrin-coated vesicle"/>
    <property type="evidence" value="ECO:0007669"/>
    <property type="project" value="UniProtKB-SubCell"/>
</dbReference>
<comment type="caution">
    <text evidence="7">The sequence shown here is derived from an EMBL/GenBank/DDBJ whole genome shotgun (WGS) entry which is preliminary data.</text>
</comment>
<keyword evidence="8" id="KW-1185">Reference proteome</keyword>
<evidence type="ECO:0000256" key="5">
    <source>
        <dbReference type="SAM" id="MobiDB-lite"/>
    </source>
</evidence>
<reference evidence="7" key="1">
    <citation type="journal article" date="2023" name="GigaByte">
        <title>Genome assembly of the bearded iris, Iris pallida Lam.</title>
        <authorList>
            <person name="Bruccoleri R.E."/>
            <person name="Oakeley E.J."/>
            <person name="Faust A.M.E."/>
            <person name="Altorfer M."/>
            <person name="Dessus-Babus S."/>
            <person name="Burckhardt D."/>
            <person name="Oertli M."/>
            <person name="Naumann U."/>
            <person name="Petersen F."/>
            <person name="Wong J."/>
        </authorList>
    </citation>
    <scope>NUCLEOTIDE SEQUENCE</scope>
    <source>
        <strain evidence="7">GSM-AAB239-AS_SAM_17_03QT</strain>
    </source>
</reference>
<sequence>MTPLTILSSPLKFTYKTSFSLISSPPPSPLDLHGPKIQRPSRNSKRQGVHHHHGPHRPRPPTQNSPAVSPDVAVLRATSRAPSSLPPDPRHVASLLSFGSSSRLSASSLVNSLASRLSSSRDPAVALKSLCSLHLILLGGSFILVDAARSSFRPSSGRRSPLNLSSFRSASSLPLSSWVRYYARLLEHFLQVKPLVDDQSDKLTSMPNRDLLTELELLVAAVEEVGRMPPLLTLERNMLVMEVVSLVEKERMGVLHGIAVRVREVKERLGELGFGESVELVCLARRAEDCRRPEEGKVEDSLWSELRELRERAGGAVVEEKGRVRKEKASESARFLTARPEGADRFRSTRWING</sequence>
<reference evidence="7" key="2">
    <citation type="submission" date="2023-04" db="EMBL/GenBank/DDBJ databases">
        <authorList>
            <person name="Bruccoleri R.E."/>
            <person name="Oakeley E.J."/>
            <person name="Faust A.-M."/>
            <person name="Dessus-Babus S."/>
            <person name="Altorfer M."/>
            <person name="Burckhardt D."/>
            <person name="Oertli M."/>
            <person name="Naumann U."/>
            <person name="Petersen F."/>
            <person name="Wong J."/>
        </authorList>
    </citation>
    <scope>NUCLEOTIDE SEQUENCE</scope>
    <source>
        <strain evidence="7">GSM-AAB239-AS_SAM_17_03QT</strain>
        <tissue evidence="7">Leaf</tissue>
    </source>
</reference>
<gene>
    <name evidence="7" type="ORF">M6B38_147440</name>
</gene>
<name>A0AAX6F9P6_IRIPA</name>
<organism evidence="7 8">
    <name type="scientific">Iris pallida</name>
    <name type="common">Sweet iris</name>
    <dbReference type="NCBI Taxonomy" id="29817"/>
    <lineage>
        <taxon>Eukaryota</taxon>
        <taxon>Viridiplantae</taxon>
        <taxon>Streptophyta</taxon>
        <taxon>Embryophyta</taxon>
        <taxon>Tracheophyta</taxon>
        <taxon>Spermatophyta</taxon>
        <taxon>Magnoliopsida</taxon>
        <taxon>Liliopsida</taxon>
        <taxon>Asparagales</taxon>
        <taxon>Iridaceae</taxon>
        <taxon>Iridoideae</taxon>
        <taxon>Irideae</taxon>
        <taxon>Iris</taxon>
    </lineage>
</organism>
<evidence type="ECO:0000256" key="3">
    <source>
        <dbReference type="ARBA" id="ARBA00023034"/>
    </source>
</evidence>
<dbReference type="EMBL" id="JANAVB010030754">
    <property type="protein sequence ID" value="KAJ6813180.1"/>
    <property type="molecule type" value="Genomic_DNA"/>
</dbReference>
<dbReference type="GO" id="GO:0048268">
    <property type="term" value="P:clathrin coat assembly"/>
    <property type="evidence" value="ECO:0007669"/>
    <property type="project" value="InterPro"/>
</dbReference>
<dbReference type="PROSITE" id="PS50942">
    <property type="entry name" value="ENTH"/>
    <property type="match status" value="1"/>
</dbReference>
<evidence type="ECO:0000256" key="1">
    <source>
        <dbReference type="ARBA" id="ARBA00004132"/>
    </source>
</evidence>
<dbReference type="GO" id="GO:0005545">
    <property type="term" value="F:1-phosphatidylinositol binding"/>
    <property type="evidence" value="ECO:0007669"/>
    <property type="project" value="TreeGrafter"/>
</dbReference>
<keyword evidence="4" id="KW-0968">Cytoplasmic vesicle</keyword>
<dbReference type="Gene3D" id="1.25.40.90">
    <property type="match status" value="1"/>
</dbReference>
<feature type="region of interest" description="Disordered" evidence="5">
    <location>
        <begin position="24"/>
        <end position="70"/>
    </location>
</feature>
<dbReference type="InterPro" id="IPR045192">
    <property type="entry name" value="AP180-like"/>
</dbReference>
<dbReference type="GO" id="GO:0005546">
    <property type="term" value="F:phosphatidylinositol-4,5-bisphosphate binding"/>
    <property type="evidence" value="ECO:0007669"/>
    <property type="project" value="TreeGrafter"/>
</dbReference>
<dbReference type="InterPro" id="IPR013809">
    <property type="entry name" value="ENTH"/>
</dbReference>
<protein>
    <submittedName>
        <fullName evidence="7">Clathrin assembly protein</fullName>
    </submittedName>
</protein>